<evidence type="ECO:0000256" key="1">
    <source>
        <dbReference type="ARBA" id="ARBA00008779"/>
    </source>
</evidence>
<dbReference type="PROSITE" id="PS00523">
    <property type="entry name" value="SULFATASE_1"/>
    <property type="match status" value="1"/>
</dbReference>
<name>A0A2S3QY87_VIBVL</name>
<feature type="domain" description="Sulfatase N-terminal" evidence="4">
    <location>
        <begin position="2"/>
        <end position="370"/>
    </location>
</feature>
<comment type="similarity">
    <text evidence="1">Belongs to the sulfatase family.</text>
</comment>
<dbReference type="GO" id="GO:0046872">
    <property type="term" value="F:metal ion binding"/>
    <property type="evidence" value="ECO:0007669"/>
    <property type="project" value="UniProtKB-KW"/>
</dbReference>
<organism evidence="5 6">
    <name type="scientific">Vibrio vulnificus</name>
    <dbReference type="NCBI Taxonomy" id="672"/>
    <lineage>
        <taxon>Bacteria</taxon>
        <taxon>Pseudomonadati</taxon>
        <taxon>Pseudomonadota</taxon>
        <taxon>Gammaproteobacteria</taxon>
        <taxon>Vibrionales</taxon>
        <taxon>Vibrionaceae</taxon>
        <taxon>Vibrio</taxon>
    </lineage>
</organism>
<keyword evidence="3" id="KW-0378">Hydrolase</keyword>
<evidence type="ECO:0000313" key="6">
    <source>
        <dbReference type="Proteomes" id="UP000237466"/>
    </source>
</evidence>
<keyword evidence="2" id="KW-0479">Metal-binding</keyword>
<protein>
    <submittedName>
        <fullName evidence="5">Arylsulfatase</fullName>
    </submittedName>
</protein>
<dbReference type="CDD" id="cd16033">
    <property type="entry name" value="sulfatase_like"/>
    <property type="match status" value="1"/>
</dbReference>
<dbReference type="InterPro" id="IPR024607">
    <property type="entry name" value="Sulfatase_CS"/>
</dbReference>
<dbReference type="PANTHER" id="PTHR45953:SF1">
    <property type="entry name" value="IDURONATE 2-SULFATASE"/>
    <property type="match status" value="1"/>
</dbReference>
<dbReference type="SUPFAM" id="SSF53649">
    <property type="entry name" value="Alkaline phosphatase-like"/>
    <property type="match status" value="1"/>
</dbReference>
<gene>
    <name evidence="5" type="ORF">CRN52_19395</name>
</gene>
<evidence type="ECO:0000313" key="5">
    <source>
        <dbReference type="EMBL" id="POB43897.1"/>
    </source>
</evidence>
<dbReference type="Pfam" id="PF00884">
    <property type="entry name" value="Sulfatase"/>
    <property type="match status" value="1"/>
</dbReference>
<proteinExistence type="inferred from homology"/>
<dbReference type="AlphaFoldDB" id="A0A2S3QY87"/>
<dbReference type="EMBL" id="PDGH01000126">
    <property type="protein sequence ID" value="POB43897.1"/>
    <property type="molecule type" value="Genomic_DNA"/>
</dbReference>
<dbReference type="GO" id="GO:0008484">
    <property type="term" value="F:sulfuric ester hydrolase activity"/>
    <property type="evidence" value="ECO:0007669"/>
    <property type="project" value="TreeGrafter"/>
</dbReference>
<evidence type="ECO:0000256" key="2">
    <source>
        <dbReference type="ARBA" id="ARBA00022723"/>
    </source>
</evidence>
<evidence type="ECO:0000256" key="3">
    <source>
        <dbReference type="ARBA" id="ARBA00022801"/>
    </source>
</evidence>
<accession>A0A2S3QY87</accession>
<dbReference type="GO" id="GO:0005737">
    <property type="term" value="C:cytoplasm"/>
    <property type="evidence" value="ECO:0007669"/>
    <property type="project" value="TreeGrafter"/>
</dbReference>
<sequence>MNFALLLMDQTRADMLGCYGHPVVKTPNMDSIAAAGARFEQAFCASSVCTPSRTSLFTGKMPSHHGVMCNSDKEGDKCDVPLEDANLISELPNHQHIYIGKWHIGHQKLPQEYGFVGHNFDGYAYPGSGVYKNLAFDSVPLNGNRYQEWLQEKGFALPKVSDCTFGNNPNLKIQEFYGLLHSPVEASIPYFLVDEAISHIEKCLQQNQSFTLWMNFWGPHTPCIIPEPYFSMYQPEQVTFDESFYHPLIGKPEHYQNIAKMWGVWSLDEEIWRHIVCKYWGYITLIDDAIGQLLDFLKQHDLYDGLFLSISADHGDAMGAHRMIEKGEFMFDQTYRVPLIIKDPNASQMGAHYDDLVYLHDLTATYADIASAKVPESFDGQSLLPILRQQAVQSVPAREGILAQQNGHFTPYPQRMWRTKEYKLVFNASGRSELYHLRHDPQEMHNLIDDPNYGEIKQSMIETMYAEMQRYHDPLCTWFYRMKAVI</sequence>
<dbReference type="Proteomes" id="UP000237466">
    <property type="component" value="Unassembled WGS sequence"/>
</dbReference>
<dbReference type="InterPro" id="IPR017850">
    <property type="entry name" value="Alkaline_phosphatase_core_sf"/>
</dbReference>
<evidence type="ECO:0000259" key="4">
    <source>
        <dbReference type="Pfam" id="PF00884"/>
    </source>
</evidence>
<dbReference type="Gene3D" id="3.40.720.10">
    <property type="entry name" value="Alkaline Phosphatase, subunit A"/>
    <property type="match status" value="1"/>
</dbReference>
<reference evidence="5 6" key="1">
    <citation type="journal article" date="2018" name="Front. Microbiol.">
        <title>Phylogeny of Vibrio vulnificus from the Analysis of the Core-Genome: Implications for Intra-Species Taxonomy.</title>
        <authorList>
            <person name="Roig F.J."/>
            <person name="Gonzalez-Candelas F."/>
            <person name="Sanjuan E."/>
            <person name="Fouz B."/>
            <person name="Feil E.J."/>
            <person name="Llorens C."/>
            <person name="Baker-Austin C."/>
            <person name="Oliver J.D."/>
            <person name="Danin-Poleg Y."/>
            <person name="Gibas C.J."/>
            <person name="Kashi Y."/>
            <person name="Gulig P.A."/>
            <person name="Morrison S.S."/>
            <person name="Amaro C."/>
        </authorList>
    </citation>
    <scope>NUCLEOTIDE SEQUENCE [LARGE SCALE GENOMIC DNA]</scope>
    <source>
        <strain evidence="5 6">CECT4608</strain>
    </source>
</reference>
<dbReference type="PANTHER" id="PTHR45953">
    <property type="entry name" value="IDURONATE 2-SULFATASE"/>
    <property type="match status" value="1"/>
</dbReference>
<dbReference type="InterPro" id="IPR000917">
    <property type="entry name" value="Sulfatase_N"/>
</dbReference>
<dbReference type="RefSeq" id="WP_103200982.1">
    <property type="nucleotide sequence ID" value="NZ_JASMUA010000001.1"/>
</dbReference>
<comment type="caution">
    <text evidence="5">The sequence shown here is derived from an EMBL/GenBank/DDBJ whole genome shotgun (WGS) entry which is preliminary data.</text>
</comment>